<feature type="domain" description="Peptidase M13 N-terminal" evidence="8">
    <location>
        <begin position="96"/>
        <end position="478"/>
    </location>
</feature>
<dbReference type="EMBL" id="LSMT01000121">
    <property type="protein sequence ID" value="PFX26622.1"/>
    <property type="molecule type" value="Genomic_DNA"/>
</dbReference>
<feature type="domain" description="Peptidase M13 C-terminal" evidence="7">
    <location>
        <begin position="537"/>
        <end position="745"/>
    </location>
</feature>
<evidence type="ECO:0000256" key="3">
    <source>
        <dbReference type="ARBA" id="ARBA00022723"/>
    </source>
</evidence>
<dbReference type="PRINTS" id="PR00786">
    <property type="entry name" value="NEPRILYSIN"/>
</dbReference>
<evidence type="ECO:0000259" key="7">
    <source>
        <dbReference type="Pfam" id="PF01431"/>
    </source>
</evidence>
<dbReference type="OrthoDB" id="6475849at2759"/>
<organism evidence="9 10">
    <name type="scientific">Stylophora pistillata</name>
    <name type="common">Smooth cauliflower coral</name>
    <dbReference type="NCBI Taxonomy" id="50429"/>
    <lineage>
        <taxon>Eukaryota</taxon>
        <taxon>Metazoa</taxon>
        <taxon>Cnidaria</taxon>
        <taxon>Anthozoa</taxon>
        <taxon>Hexacorallia</taxon>
        <taxon>Scleractinia</taxon>
        <taxon>Astrocoeniina</taxon>
        <taxon>Pocilloporidae</taxon>
        <taxon>Stylophora</taxon>
    </lineage>
</organism>
<reference evidence="10" key="1">
    <citation type="journal article" date="2017" name="bioRxiv">
        <title>Comparative analysis of the genomes of Stylophora pistillata and Acropora digitifera provides evidence for extensive differences between species of corals.</title>
        <authorList>
            <person name="Voolstra C.R."/>
            <person name="Li Y."/>
            <person name="Liew Y.J."/>
            <person name="Baumgarten S."/>
            <person name="Zoccola D."/>
            <person name="Flot J.-F."/>
            <person name="Tambutte S."/>
            <person name="Allemand D."/>
            <person name="Aranda M."/>
        </authorList>
    </citation>
    <scope>NUCLEOTIDE SEQUENCE [LARGE SCALE GENOMIC DNA]</scope>
</reference>
<dbReference type="Pfam" id="PF01431">
    <property type="entry name" value="Peptidase_M13"/>
    <property type="match status" value="1"/>
</dbReference>
<name>A0A2B4SDK9_STYPI</name>
<dbReference type="Pfam" id="PF05649">
    <property type="entry name" value="Peptidase_M13_N"/>
    <property type="match status" value="1"/>
</dbReference>
<gene>
    <name evidence="9" type="primary">ECE1</name>
    <name evidence="9" type="ORF">AWC38_SpisGene8700</name>
</gene>
<keyword evidence="2" id="KW-0645">Protease</keyword>
<evidence type="ECO:0000256" key="1">
    <source>
        <dbReference type="ARBA" id="ARBA00001947"/>
    </source>
</evidence>
<dbReference type="GO" id="GO:0004222">
    <property type="term" value="F:metalloendopeptidase activity"/>
    <property type="evidence" value="ECO:0007669"/>
    <property type="project" value="InterPro"/>
</dbReference>
<dbReference type="GO" id="GO:0005886">
    <property type="term" value="C:plasma membrane"/>
    <property type="evidence" value="ECO:0007669"/>
    <property type="project" value="TreeGrafter"/>
</dbReference>
<keyword evidence="4" id="KW-0378">Hydrolase</keyword>
<accession>A0A2B4SDK9</accession>
<dbReference type="PROSITE" id="PS51257">
    <property type="entry name" value="PROKAR_LIPOPROTEIN"/>
    <property type="match status" value="1"/>
</dbReference>
<dbReference type="PANTHER" id="PTHR11733:SF232">
    <property type="entry name" value="NEPRILYSIN METALLOPEPTIDASE FAMILY"/>
    <property type="match status" value="1"/>
</dbReference>
<evidence type="ECO:0000313" key="9">
    <source>
        <dbReference type="EMBL" id="PFX26622.1"/>
    </source>
</evidence>
<dbReference type="CDD" id="cd08662">
    <property type="entry name" value="M13"/>
    <property type="match status" value="1"/>
</dbReference>
<comment type="caution">
    <text evidence="9">The sequence shown here is derived from an EMBL/GenBank/DDBJ whole genome shotgun (WGS) entry which is preliminary data.</text>
</comment>
<dbReference type="InterPro" id="IPR024079">
    <property type="entry name" value="MetalloPept_cat_dom_sf"/>
</dbReference>
<evidence type="ECO:0000259" key="8">
    <source>
        <dbReference type="Pfam" id="PF05649"/>
    </source>
</evidence>
<evidence type="ECO:0000256" key="5">
    <source>
        <dbReference type="ARBA" id="ARBA00022833"/>
    </source>
</evidence>
<dbReference type="InterPro" id="IPR042089">
    <property type="entry name" value="Peptidase_M13_dom_2"/>
</dbReference>
<keyword evidence="6" id="KW-0482">Metalloprotease</keyword>
<dbReference type="GO" id="GO:0016485">
    <property type="term" value="P:protein processing"/>
    <property type="evidence" value="ECO:0007669"/>
    <property type="project" value="TreeGrafter"/>
</dbReference>
<protein>
    <submittedName>
        <fullName evidence="9">Endothelin-converting enzyme 1</fullName>
    </submittedName>
</protein>
<dbReference type="Gene3D" id="1.10.1380.10">
    <property type="entry name" value="Neutral endopeptidase , domain2"/>
    <property type="match status" value="1"/>
</dbReference>
<comment type="cofactor">
    <cofactor evidence="1">
        <name>Zn(2+)</name>
        <dbReference type="ChEBI" id="CHEBI:29105"/>
    </cofactor>
</comment>
<dbReference type="InterPro" id="IPR018497">
    <property type="entry name" value="Peptidase_M13_C"/>
</dbReference>
<sequence length="746" mass="85863">MEGGRLFRTGIYKIVGHHVKVFALNVIFLVFVSCASLPKDNIPVRSASPLKIDVTKPACSDRSEKNNTTPRPICQSESCRAISQLIQKVRNTSVEPCDNFYEYACGQWIKDNPVPKGHLQFSRITQLSKNNERIMKENLVGDSPSDTETLMKVKNFYRSCFNEEIIDKLGNKPLLDYIDSLGSWSLAKKWKAKSWSFYDTLGYVQRNYPVEVFFSVNVIQDPVKKKGSTERKYVILIDQATLNLPQIIYFTSKKILKEVWKYMSIITSLAGVSKKESKRAMRDLLLFEGKLALYWVPKVSKKYVRIPIGKLKEALPEFPWLKHLQKVLSRPDLTEDDLVVVLANDYLQNMLNLLRTTKKSTLSTYMVWRSIKDVVPLLSKEFRAVHRKFKVKLLGSKRNKTRADICFSYTNNILGPMLGALFIRNAFGPSSKEKVEVMMDGIIRAFKDRVAGVGWIDNQTVQAVREKADAALYQVGYPDYLWNENKFSERYKMLNITENQWFQNVLNTDQFSNYQTYHKWGNPVDRRQWITVPQLVNAFYVITKNEIVVPAGILQEPFFYGNDIPRSISYGAIGHVLGHELTHGFDTTGRKFDKNGELIEKRTQWSEPAIKMFQEKAKCLVEQFSQYKVLNKFHISGEKTLGENIADLGGVNLAYHAYNSFIEKYGQEQVLPELNMTSQELFFIGYAQKECTHTTPAAEFLSVTEDVHALTKYRVIGTLSNFKEFSDVFKCKEGSYMNPKKKCEVW</sequence>
<dbReference type="InterPro" id="IPR008753">
    <property type="entry name" value="Peptidase_M13_N"/>
</dbReference>
<dbReference type="Gene3D" id="3.40.390.10">
    <property type="entry name" value="Collagenase (Catalytic Domain)"/>
    <property type="match status" value="1"/>
</dbReference>
<evidence type="ECO:0000256" key="4">
    <source>
        <dbReference type="ARBA" id="ARBA00022801"/>
    </source>
</evidence>
<dbReference type="PANTHER" id="PTHR11733">
    <property type="entry name" value="ZINC METALLOPROTEASE FAMILY M13 NEPRILYSIN-RELATED"/>
    <property type="match status" value="1"/>
</dbReference>
<evidence type="ECO:0000256" key="6">
    <source>
        <dbReference type="ARBA" id="ARBA00023049"/>
    </source>
</evidence>
<proteinExistence type="predicted"/>
<keyword evidence="5" id="KW-0862">Zinc</keyword>
<keyword evidence="3" id="KW-0479">Metal-binding</keyword>
<keyword evidence="10" id="KW-1185">Reference proteome</keyword>
<dbReference type="InterPro" id="IPR000718">
    <property type="entry name" value="Peptidase_M13"/>
</dbReference>
<dbReference type="GO" id="GO:0046872">
    <property type="term" value="F:metal ion binding"/>
    <property type="evidence" value="ECO:0007669"/>
    <property type="project" value="UniProtKB-KW"/>
</dbReference>
<evidence type="ECO:0000256" key="2">
    <source>
        <dbReference type="ARBA" id="ARBA00022670"/>
    </source>
</evidence>
<dbReference type="AlphaFoldDB" id="A0A2B4SDK9"/>
<dbReference type="Proteomes" id="UP000225706">
    <property type="component" value="Unassembled WGS sequence"/>
</dbReference>
<dbReference type="SUPFAM" id="SSF55486">
    <property type="entry name" value="Metalloproteases ('zincins'), catalytic domain"/>
    <property type="match status" value="1"/>
</dbReference>
<dbReference type="PROSITE" id="PS51885">
    <property type="entry name" value="NEPRILYSIN"/>
    <property type="match status" value="1"/>
</dbReference>
<evidence type="ECO:0000313" key="10">
    <source>
        <dbReference type="Proteomes" id="UP000225706"/>
    </source>
</evidence>